<dbReference type="CDD" id="cd10951">
    <property type="entry name" value="CE4_ClCDA_like"/>
    <property type="match status" value="1"/>
</dbReference>
<evidence type="ECO:0000256" key="7">
    <source>
        <dbReference type="ARBA" id="ARBA00023285"/>
    </source>
</evidence>
<evidence type="ECO:0000256" key="8">
    <source>
        <dbReference type="SAM" id="SignalP"/>
    </source>
</evidence>
<dbReference type="InterPro" id="IPR002509">
    <property type="entry name" value="NODB_dom"/>
</dbReference>
<evidence type="ECO:0000313" key="10">
    <source>
        <dbReference type="EMBL" id="KAF2671330.1"/>
    </source>
</evidence>
<evidence type="ECO:0000256" key="2">
    <source>
        <dbReference type="ARBA" id="ARBA00022669"/>
    </source>
</evidence>
<proteinExistence type="predicted"/>
<dbReference type="PANTHER" id="PTHR46471:SF2">
    <property type="entry name" value="CHITIN DEACETYLASE-RELATED"/>
    <property type="match status" value="1"/>
</dbReference>
<evidence type="ECO:0000256" key="5">
    <source>
        <dbReference type="ARBA" id="ARBA00022801"/>
    </source>
</evidence>
<dbReference type="AlphaFoldDB" id="A0A6A6UHP7"/>
<sequence length="285" mass="29849">MVGFKQLAGSVLLSSLVSATPLERRQNVPVGQIINSCTQPGVFAISFDDGPYIYTSGLLDTLDAAGIKATFFMNGQNYDNINNYATVVQRMSNEGHQVASHTWSHADLATLDAAGITSQMTQLEAAFTSIIGKIPTYMRPPYFSTNALVLSTLGGLGYKVIQADVDTLDWEYGPEGQIATSEQIFQSGLDSGATINLSHDPLPNTISDLVPYMINAIKAKGLRGVTVGECLGDAAGNWYKTTSGGGGTTPPPSGGATSPDGTCGGANAYVCPSGLCCSQYGYCDT</sequence>
<protein>
    <submittedName>
        <fullName evidence="10">Glycoside hydrolase/deacetylase</fullName>
    </submittedName>
</protein>
<dbReference type="Pfam" id="PF01522">
    <property type="entry name" value="Polysacc_deac_1"/>
    <property type="match status" value="1"/>
</dbReference>
<keyword evidence="11" id="KW-1185">Reference proteome</keyword>
<evidence type="ECO:0000256" key="3">
    <source>
        <dbReference type="ARBA" id="ARBA00022723"/>
    </source>
</evidence>
<keyword evidence="3" id="KW-0479">Metal-binding</keyword>
<dbReference type="Gene3D" id="3.20.20.370">
    <property type="entry name" value="Glycoside hydrolase/deacetylase"/>
    <property type="match status" value="1"/>
</dbReference>
<evidence type="ECO:0000313" key="11">
    <source>
        <dbReference type="Proteomes" id="UP000799302"/>
    </source>
</evidence>
<dbReference type="InterPro" id="IPR011330">
    <property type="entry name" value="Glyco_hydro/deAcase_b/a-brl"/>
</dbReference>
<evidence type="ECO:0000256" key="4">
    <source>
        <dbReference type="ARBA" id="ARBA00022729"/>
    </source>
</evidence>
<feature type="chain" id="PRO_5025615043" evidence="8">
    <location>
        <begin position="20"/>
        <end position="285"/>
    </location>
</feature>
<dbReference type="OrthoDB" id="2125469at2759"/>
<evidence type="ECO:0000259" key="9">
    <source>
        <dbReference type="PROSITE" id="PS51677"/>
    </source>
</evidence>
<dbReference type="GO" id="GO:0008061">
    <property type="term" value="F:chitin binding"/>
    <property type="evidence" value="ECO:0007669"/>
    <property type="project" value="UniProtKB-KW"/>
</dbReference>
<keyword evidence="4 8" id="KW-0732">Signal</keyword>
<dbReference type="PANTHER" id="PTHR46471">
    <property type="entry name" value="CHITIN DEACETYLASE"/>
    <property type="match status" value="1"/>
</dbReference>
<dbReference type="Gene3D" id="3.30.60.10">
    <property type="entry name" value="Endochitinase-like"/>
    <property type="match status" value="1"/>
</dbReference>
<dbReference type="PROSITE" id="PS51677">
    <property type="entry name" value="NODB"/>
    <property type="match status" value="1"/>
</dbReference>
<keyword evidence="5 10" id="KW-0378">Hydrolase</keyword>
<accession>A0A6A6UHP7</accession>
<evidence type="ECO:0000256" key="1">
    <source>
        <dbReference type="ARBA" id="ARBA00001941"/>
    </source>
</evidence>
<keyword evidence="6" id="KW-0119">Carbohydrate metabolism</keyword>
<dbReference type="GO" id="GO:0016810">
    <property type="term" value="F:hydrolase activity, acting on carbon-nitrogen (but not peptide) bonds"/>
    <property type="evidence" value="ECO:0007669"/>
    <property type="project" value="InterPro"/>
</dbReference>
<organism evidence="10 11">
    <name type="scientific">Microthyrium microscopicum</name>
    <dbReference type="NCBI Taxonomy" id="703497"/>
    <lineage>
        <taxon>Eukaryota</taxon>
        <taxon>Fungi</taxon>
        <taxon>Dikarya</taxon>
        <taxon>Ascomycota</taxon>
        <taxon>Pezizomycotina</taxon>
        <taxon>Dothideomycetes</taxon>
        <taxon>Dothideomycetes incertae sedis</taxon>
        <taxon>Microthyriales</taxon>
        <taxon>Microthyriaceae</taxon>
        <taxon>Microthyrium</taxon>
    </lineage>
</organism>
<dbReference type="Proteomes" id="UP000799302">
    <property type="component" value="Unassembled WGS sequence"/>
</dbReference>
<comment type="cofactor">
    <cofactor evidence="1">
        <name>Co(2+)</name>
        <dbReference type="ChEBI" id="CHEBI:48828"/>
    </cofactor>
</comment>
<keyword evidence="7" id="KW-0170">Cobalt</keyword>
<dbReference type="EMBL" id="MU004233">
    <property type="protein sequence ID" value="KAF2671330.1"/>
    <property type="molecule type" value="Genomic_DNA"/>
</dbReference>
<dbReference type="GO" id="GO:0046872">
    <property type="term" value="F:metal ion binding"/>
    <property type="evidence" value="ECO:0007669"/>
    <property type="project" value="UniProtKB-KW"/>
</dbReference>
<feature type="signal peptide" evidence="8">
    <location>
        <begin position="1"/>
        <end position="19"/>
    </location>
</feature>
<reference evidence="10" key="1">
    <citation type="journal article" date="2020" name="Stud. Mycol.">
        <title>101 Dothideomycetes genomes: a test case for predicting lifestyles and emergence of pathogens.</title>
        <authorList>
            <person name="Haridas S."/>
            <person name="Albert R."/>
            <person name="Binder M."/>
            <person name="Bloem J."/>
            <person name="Labutti K."/>
            <person name="Salamov A."/>
            <person name="Andreopoulos B."/>
            <person name="Baker S."/>
            <person name="Barry K."/>
            <person name="Bills G."/>
            <person name="Bluhm B."/>
            <person name="Cannon C."/>
            <person name="Castanera R."/>
            <person name="Culley D."/>
            <person name="Daum C."/>
            <person name="Ezra D."/>
            <person name="Gonzalez J."/>
            <person name="Henrissat B."/>
            <person name="Kuo A."/>
            <person name="Liang C."/>
            <person name="Lipzen A."/>
            <person name="Lutzoni F."/>
            <person name="Magnuson J."/>
            <person name="Mondo S."/>
            <person name="Nolan M."/>
            <person name="Ohm R."/>
            <person name="Pangilinan J."/>
            <person name="Park H.-J."/>
            <person name="Ramirez L."/>
            <person name="Alfaro M."/>
            <person name="Sun H."/>
            <person name="Tritt A."/>
            <person name="Yoshinaga Y."/>
            <person name="Zwiers L.-H."/>
            <person name="Turgeon B."/>
            <person name="Goodwin S."/>
            <person name="Spatafora J."/>
            <person name="Crous P."/>
            <person name="Grigoriev I."/>
        </authorList>
    </citation>
    <scope>NUCLEOTIDE SEQUENCE</scope>
    <source>
        <strain evidence="10">CBS 115976</strain>
    </source>
</reference>
<dbReference type="SUPFAM" id="SSF88713">
    <property type="entry name" value="Glycoside hydrolase/deacetylase"/>
    <property type="match status" value="1"/>
</dbReference>
<dbReference type="GO" id="GO:0005975">
    <property type="term" value="P:carbohydrate metabolic process"/>
    <property type="evidence" value="ECO:0007669"/>
    <property type="project" value="InterPro"/>
</dbReference>
<feature type="domain" description="NodB homology" evidence="9">
    <location>
        <begin position="41"/>
        <end position="228"/>
    </location>
</feature>
<evidence type="ECO:0000256" key="6">
    <source>
        <dbReference type="ARBA" id="ARBA00023277"/>
    </source>
</evidence>
<name>A0A6A6UHP7_9PEZI</name>
<keyword evidence="2" id="KW-0147">Chitin-binding</keyword>
<dbReference type="InterPro" id="IPR036861">
    <property type="entry name" value="Endochitinase-like_sf"/>
</dbReference>
<dbReference type="CDD" id="cd00035">
    <property type="entry name" value="ChtBD1"/>
    <property type="match status" value="1"/>
</dbReference>
<gene>
    <name evidence="10" type="ORF">BT63DRAFT_371115</name>
</gene>